<keyword evidence="1" id="KW-0805">Transcription regulation</keyword>
<dbReference type="PANTHER" id="PTHR44688:SF16">
    <property type="entry name" value="DNA-BINDING TRANSCRIPTIONAL ACTIVATOR DEVR_DOSR"/>
    <property type="match status" value="1"/>
</dbReference>
<gene>
    <name evidence="5" type="ORF">ACFQH9_07265</name>
</gene>
<name>A0ABW1I5V4_9PSEU</name>
<proteinExistence type="predicted"/>
<evidence type="ECO:0000256" key="3">
    <source>
        <dbReference type="ARBA" id="ARBA00023163"/>
    </source>
</evidence>
<dbReference type="InterPro" id="IPR036388">
    <property type="entry name" value="WH-like_DNA-bd_sf"/>
</dbReference>
<sequence length="253" mass="27887">MPNPGPWLDLAAETLHDPAPRFPVERVAAQLLESFELVGCSFNDRPPAPGVLRLWPDGGFFGGLDREIREWTAAYGAWEHPLLRYYSATDDPEPVHLADVPERFADRRVRGAWHEFAGPGGFAHQILLPLGTPHAHHRAFSIVRADPFTPQEQDFARTVWRLLGGLDRQAAALARARCEVATQVRLTPRQTAVLVLVAGGLTAATVARRLAITERTVHKHLEAVYHRIGVHDRLSAVLWAQRSGLLGGVGPAD</sequence>
<dbReference type="Proteomes" id="UP001596119">
    <property type="component" value="Unassembled WGS sequence"/>
</dbReference>
<evidence type="ECO:0000256" key="1">
    <source>
        <dbReference type="ARBA" id="ARBA00023015"/>
    </source>
</evidence>
<dbReference type="InterPro" id="IPR000792">
    <property type="entry name" value="Tscrpt_reg_LuxR_C"/>
</dbReference>
<dbReference type="PANTHER" id="PTHR44688">
    <property type="entry name" value="DNA-BINDING TRANSCRIPTIONAL ACTIVATOR DEVR_DOSR"/>
    <property type="match status" value="1"/>
</dbReference>
<dbReference type="InterPro" id="IPR016032">
    <property type="entry name" value="Sig_transdc_resp-reg_C-effctor"/>
</dbReference>
<dbReference type="SMART" id="SM00421">
    <property type="entry name" value="HTH_LUXR"/>
    <property type="match status" value="1"/>
</dbReference>
<organism evidence="5 6">
    <name type="scientific">Pseudonocardia lutea</name>
    <dbReference type="NCBI Taxonomy" id="2172015"/>
    <lineage>
        <taxon>Bacteria</taxon>
        <taxon>Bacillati</taxon>
        <taxon>Actinomycetota</taxon>
        <taxon>Actinomycetes</taxon>
        <taxon>Pseudonocardiales</taxon>
        <taxon>Pseudonocardiaceae</taxon>
        <taxon>Pseudonocardia</taxon>
    </lineage>
</organism>
<evidence type="ECO:0000313" key="6">
    <source>
        <dbReference type="Proteomes" id="UP001596119"/>
    </source>
</evidence>
<dbReference type="CDD" id="cd06170">
    <property type="entry name" value="LuxR_C_like"/>
    <property type="match status" value="1"/>
</dbReference>
<keyword evidence="3" id="KW-0804">Transcription</keyword>
<comment type="caution">
    <text evidence="5">The sequence shown here is derived from an EMBL/GenBank/DDBJ whole genome shotgun (WGS) entry which is preliminary data.</text>
</comment>
<reference evidence="6" key="1">
    <citation type="journal article" date="2019" name="Int. J. Syst. Evol. Microbiol.">
        <title>The Global Catalogue of Microorganisms (GCM) 10K type strain sequencing project: providing services to taxonomists for standard genome sequencing and annotation.</title>
        <authorList>
            <consortium name="The Broad Institute Genomics Platform"/>
            <consortium name="The Broad Institute Genome Sequencing Center for Infectious Disease"/>
            <person name="Wu L."/>
            <person name="Ma J."/>
        </authorList>
    </citation>
    <scope>NUCLEOTIDE SEQUENCE [LARGE SCALE GENOMIC DNA]</scope>
    <source>
        <strain evidence="6">CGMCC 4.7397</strain>
    </source>
</reference>
<dbReference type="PROSITE" id="PS00622">
    <property type="entry name" value="HTH_LUXR_1"/>
    <property type="match status" value="1"/>
</dbReference>
<keyword evidence="2" id="KW-0238">DNA-binding</keyword>
<evidence type="ECO:0000259" key="4">
    <source>
        <dbReference type="PROSITE" id="PS50043"/>
    </source>
</evidence>
<accession>A0ABW1I5V4</accession>
<evidence type="ECO:0000256" key="2">
    <source>
        <dbReference type="ARBA" id="ARBA00023125"/>
    </source>
</evidence>
<dbReference type="RefSeq" id="WP_379565129.1">
    <property type="nucleotide sequence ID" value="NZ_JBHSQK010000011.1"/>
</dbReference>
<dbReference type="SUPFAM" id="SSF46894">
    <property type="entry name" value="C-terminal effector domain of the bipartite response regulators"/>
    <property type="match status" value="1"/>
</dbReference>
<keyword evidence="6" id="KW-1185">Reference proteome</keyword>
<dbReference type="Pfam" id="PF00196">
    <property type="entry name" value="GerE"/>
    <property type="match status" value="1"/>
</dbReference>
<dbReference type="EMBL" id="JBHSQK010000011">
    <property type="protein sequence ID" value="MFC5948071.1"/>
    <property type="molecule type" value="Genomic_DNA"/>
</dbReference>
<dbReference type="PRINTS" id="PR00038">
    <property type="entry name" value="HTHLUXR"/>
</dbReference>
<dbReference type="Gene3D" id="1.10.10.10">
    <property type="entry name" value="Winged helix-like DNA-binding domain superfamily/Winged helix DNA-binding domain"/>
    <property type="match status" value="1"/>
</dbReference>
<dbReference type="PROSITE" id="PS50043">
    <property type="entry name" value="HTH_LUXR_2"/>
    <property type="match status" value="1"/>
</dbReference>
<feature type="domain" description="HTH luxR-type" evidence="4">
    <location>
        <begin position="179"/>
        <end position="244"/>
    </location>
</feature>
<evidence type="ECO:0000313" key="5">
    <source>
        <dbReference type="EMBL" id="MFC5948071.1"/>
    </source>
</evidence>
<protein>
    <submittedName>
        <fullName evidence="5">LuxR C-terminal-related transcriptional regulator</fullName>
    </submittedName>
</protein>